<dbReference type="CDD" id="cd16495">
    <property type="entry name" value="RING_CH-C4HC3_MARCH"/>
    <property type="match status" value="1"/>
</dbReference>
<dbReference type="SUPFAM" id="SSF57850">
    <property type="entry name" value="RING/U-box"/>
    <property type="match status" value="1"/>
</dbReference>
<protein>
    <recommendedName>
        <fullName evidence="4">RING-CH-type domain-containing protein</fullName>
    </recommendedName>
</protein>
<dbReference type="Proteomes" id="UP000712600">
    <property type="component" value="Unassembled WGS sequence"/>
</dbReference>
<comment type="caution">
    <text evidence="5">The sequence shown here is derived from an EMBL/GenBank/DDBJ whole genome shotgun (WGS) entry which is preliminary data.</text>
</comment>
<evidence type="ECO:0000256" key="1">
    <source>
        <dbReference type="ARBA" id="ARBA00022723"/>
    </source>
</evidence>
<keyword evidence="1" id="KW-0479">Metal-binding</keyword>
<dbReference type="GO" id="GO:0008270">
    <property type="term" value="F:zinc ion binding"/>
    <property type="evidence" value="ECO:0007669"/>
    <property type="project" value="UniProtKB-KW"/>
</dbReference>
<evidence type="ECO:0000256" key="2">
    <source>
        <dbReference type="ARBA" id="ARBA00022771"/>
    </source>
</evidence>
<keyword evidence="3" id="KW-0862">Zinc</keyword>
<evidence type="ECO:0000259" key="4">
    <source>
        <dbReference type="PROSITE" id="PS51292"/>
    </source>
</evidence>
<dbReference type="GO" id="GO:0016567">
    <property type="term" value="P:protein ubiquitination"/>
    <property type="evidence" value="ECO:0007669"/>
    <property type="project" value="TreeGrafter"/>
</dbReference>
<dbReference type="SMART" id="SM00744">
    <property type="entry name" value="RINGv"/>
    <property type="match status" value="1"/>
</dbReference>
<dbReference type="PROSITE" id="PS51292">
    <property type="entry name" value="ZF_RING_CH"/>
    <property type="match status" value="1"/>
</dbReference>
<dbReference type="EMBL" id="QGKX02001521">
    <property type="protein sequence ID" value="KAF3514893.1"/>
    <property type="molecule type" value="Genomic_DNA"/>
</dbReference>
<sequence>MVQCRICHDEDLDSNMESPCSCSGSLKYAHRKCVQRWCNEKGDTTCEICHQFLFSRSSS</sequence>
<dbReference type="InterPro" id="IPR013083">
    <property type="entry name" value="Znf_RING/FYVE/PHD"/>
</dbReference>
<organism evidence="5 6">
    <name type="scientific">Brassica cretica</name>
    <name type="common">Mustard</name>
    <dbReference type="NCBI Taxonomy" id="69181"/>
    <lineage>
        <taxon>Eukaryota</taxon>
        <taxon>Viridiplantae</taxon>
        <taxon>Streptophyta</taxon>
        <taxon>Embryophyta</taxon>
        <taxon>Tracheophyta</taxon>
        <taxon>Spermatophyta</taxon>
        <taxon>Magnoliopsida</taxon>
        <taxon>eudicotyledons</taxon>
        <taxon>Gunneridae</taxon>
        <taxon>Pentapetalae</taxon>
        <taxon>rosids</taxon>
        <taxon>malvids</taxon>
        <taxon>Brassicales</taxon>
        <taxon>Brassicaceae</taxon>
        <taxon>Brassiceae</taxon>
        <taxon>Brassica</taxon>
    </lineage>
</organism>
<reference evidence="5" key="1">
    <citation type="submission" date="2019-12" db="EMBL/GenBank/DDBJ databases">
        <title>Genome sequencing and annotation of Brassica cretica.</title>
        <authorList>
            <person name="Studholme D.J."/>
            <person name="Sarris P."/>
        </authorList>
    </citation>
    <scope>NUCLEOTIDE SEQUENCE</scope>
    <source>
        <strain evidence="5">PFS-109/04</strain>
        <tissue evidence="5">Leaf</tissue>
    </source>
</reference>
<dbReference type="GO" id="GO:0004842">
    <property type="term" value="F:ubiquitin-protein transferase activity"/>
    <property type="evidence" value="ECO:0007669"/>
    <property type="project" value="TreeGrafter"/>
</dbReference>
<evidence type="ECO:0000313" key="6">
    <source>
        <dbReference type="Proteomes" id="UP000712600"/>
    </source>
</evidence>
<dbReference type="PANTHER" id="PTHR23012">
    <property type="entry name" value="RING/FYVE/PHD ZINC FINGER DOMAIN-CONTAINING"/>
    <property type="match status" value="1"/>
</dbReference>
<evidence type="ECO:0000256" key="3">
    <source>
        <dbReference type="ARBA" id="ARBA00022833"/>
    </source>
</evidence>
<proteinExistence type="predicted"/>
<evidence type="ECO:0000313" key="5">
    <source>
        <dbReference type="EMBL" id="KAF3514893.1"/>
    </source>
</evidence>
<accession>A0A8S9PQG2</accession>
<gene>
    <name evidence="5" type="ORF">F2Q69_00002523</name>
</gene>
<dbReference type="GO" id="GO:0016020">
    <property type="term" value="C:membrane"/>
    <property type="evidence" value="ECO:0007669"/>
    <property type="project" value="TreeGrafter"/>
</dbReference>
<dbReference type="InterPro" id="IPR033275">
    <property type="entry name" value="MARCH-like"/>
</dbReference>
<dbReference type="Gene3D" id="3.30.40.10">
    <property type="entry name" value="Zinc/RING finger domain, C3HC4 (zinc finger)"/>
    <property type="match status" value="1"/>
</dbReference>
<dbReference type="AlphaFoldDB" id="A0A8S9PQG2"/>
<dbReference type="Pfam" id="PF12906">
    <property type="entry name" value="RINGv"/>
    <property type="match status" value="1"/>
</dbReference>
<dbReference type="InterPro" id="IPR011016">
    <property type="entry name" value="Znf_RING-CH"/>
</dbReference>
<feature type="domain" description="RING-CH-type" evidence="4">
    <location>
        <begin position="1"/>
        <end position="56"/>
    </location>
</feature>
<keyword evidence="2" id="KW-0863">Zinc-finger</keyword>
<name>A0A8S9PQG2_BRACR</name>
<dbReference type="PANTHER" id="PTHR23012:SF208">
    <property type="entry name" value="RING-CH-TYPE DOMAIN-CONTAINING PROTEIN"/>
    <property type="match status" value="1"/>
</dbReference>